<proteinExistence type="predicted"/>
<feature type="compositionally biased region" description="Basic and acidic residues" evidence="1">
    <location>
        <begin position="58"/>
        <end position="88"/>
    </location>
</feature>
<feature type="compositionally biased region" description="Basic and acidic residues" evidence="1">
    <location>
        <begin position="101"/>
        <end position="120"/>
    </location>
</feature>
<keyword evidence="3" id="KW-1185">Reference proteome</keyword>
<reference evidence="2" key="1">
    <citation type="journal article" date="2020" name="Fungal Divers.">
        <title>Resolving the Mortierellaceae phylogeny through synthesis of multi-gene phylogenetics and phylogenomics.</title>
        <authorList>
            <person name="Vandepol N."/>
            <person name="Liber J."/>
            <person name="Desiro A."/>
            <person name="Na H."/>
            <person name="Kennedy M."/>
            <person name="Barry K."/>
            <person name="Grigoriev I.V."/>
            <person name="Miller A.N."/>
            <person name="O'Donnell K."/>
            <person name="Stajich J.E."/>
            <person name="Bonito G."/>
        </authorList>
    </citation>
    <scope>NUCLEOTIDE SEQUENCE</scope>
    <source>
        <strain evidence="2">BC1065</strain>
    </source>
</reference>
<organism evidence="2 3">
    <name type="scientific">Actinomortierella ambigua</name>
    <dbReference type="NCBI Taxonomy" id="1343610"/>
    <lineage>
        <taxon>Eukaryota</taxon>
        <taxon>Fungi</taxon>
        <taxon>Fungi incertae sedis</taxon>
        <taxon>Mucoromycota</taxon>
        <taxon>Mortierellomycotina</taxon>
        <taxon>Mortierellomycetes</taxon>
        <taxon>Mortierellales</taxon>
        <taxon>Mortierellaceae</taxon>
        <taxon>Actinomortierella</taxon>
    </lineage>
</organism>
<dbReference type="EMBL" id="JAAAJB010000138">
    <property type="protein sequence ID" value="KAG0264516.1"/>
    <property type="molecule type" value="Genomic_DNA"/>
</dbReference>
<name>A0A9P6QCZ2_9FUNG</name>
<dbReference type="AlphaFoldDB" id="A0A9P6QCZ2"/>
<evidence type="ECO:0000313" key="3">
    <source>
        <dbReference type="Proteomes" id="UP000807716"/>
    </source>
</evidence>
<evidence type="ECO:0000313" key="2">
    <source>
        <dbReference type="EMBL" id="KAG0264516.1"/>
    </source>
</evidence>
<feature type="region of interest" description="Disordered" evidence="1">
    <location>
        <begin position="50"/>
        <end position="130"/>
    </location>
</feature>
<dbReference type="OrthoDB" id="2399314at2759"/>
<comment type="caution">
    <text evidence="2">The sequence shown here is derived from an EMBL/GenBank/DDBJ whole genome shotgun (WGS) entry which is preliminary data.</text>
</comment>
<gene>
    <name evidence="2" type="ORF">DFQ27_001185</name>
</gene>
<dbReference type="Proteomes" id="UP000807716">
    <property type="component" value="Unassembled WGS sequence"/>
</dbReference>
<protein>
    <submittedName>
        <fullName evidence="2">Uncharacterized protein</fullName>
    </submittedName>
</protein>
<sequence>MLARWKLRDRGLEAFWSGIEEAESASDVLKASSENIRKRSLRSAERNILSAIDDIDDTSGKENEKTQTDSIDESKAPRYETQDAEGRHASVQGVGLPNVQDDVRAQDEKGDTNETDDVQREGGGASQEDAQADCKELLSQKTTESECELSRSVFYLTGNGSVDCSEALWTPWLVNQKDLAPKLWRYRETIIAKAQRLESLMGSMEKLVVSHIYLFEKNDSTSSLFTVVGAQDWATITASTMEQLMDDSTLVGLQTLSIKISHLSHPEAEERILDWTGPRDIKKTLAGLLADDFLWSRPPFNEHELLSHIFDPLIKSFICNVDSSTGRWERQGSAVQVDLEKLAMLMKDSLDDMHTQGVGASKIEVIGLVVAGPEGRIYTMRLEARGIYVMRLLSVVYAPRSQYDFSVLASTINTLMNVRARLQRTISDITSSEGEALDLTRPGFHTPTRVYKA</sequence>
<accession>A0A9P6QCZ2</accession>
<evidence type="ECO:0000256" key="1">
    <source>
        <dbReference type="SAM" id="MobiDB-lite"/>
    </source>
</evidence>